<dbReference type="PIRSF" id="PIRSF009320">
    <property type="entry name" value="Nuc_binding_HP_1000"/>
    <property type="match status" value="1"/>
</dbReference>
<dbReference type="Proteomes" id="UP000886124">
    <property type="component" value="Unassembled WGS sequence"/>
</dbReference>
<proteinExistence type="predicted"/>
<dbReference type="InterPro" id="IPR027417">
    <property type="entry name" value="P-loop_NTPase"/>
</dbReference>
<dbReference type="AlphaFoldDB" id="A0A7V5UFF0"/>
<protein>
    <submittedName>
        <fullName evidence="2">ParA family protein</fullName>
    </submittedName>
</protein>
<dbReference type="CDD" id="cd02042">
    <property type="entry name" value="ParAB_family"/>
    <property type="match status" value="1"/>
</dbReference>
<accession>A0A7V5UFF0</accession>
<dbReference type="Pfam" id="PF13614">
    <property type="entry name" value="AAA_31"/>
    <property type="match status" value="1"/>
</dbReference>
<comment type="caution">
    <text evidence="2">The sequence shown here is derived from an EMBL/GenBank/DDBJ whole genome shotgun (WGS) entry which is preliminary data.</text>
</comment>
<evidence type="ECO:0000313" key="2">
    <source>
        <dbReference type="EMBL" id="HHJ53248.1"/>
    </source>
</evidence>
<dbReference type="PANTHER" id="PTHR13696">
    <property type="entry name" value="P-LOOP CONTAINING NUCLEOSIDE TRIPHOSPHATE HYDROLASE"/>
    <property type="match status" value="1"/>
</dbReference>
<dbReference type="InterPro" id="IPR050678">
    <property type="entry name" value="DNA_Partitioning_ATPase"/>
</dbReference>
<sequence>MKFIAIINNKGGIGKTTSAVNLAASFAKMNQRCLLVDLDPSASASLHFGFDKNERDYQTICDLLLNPERRVADYIYPVGDGFLHCLPSEPALSEFLEEMIQEEEQDFFLRREDFPDRFEIVLFDSPPNMGNLALNALAISDYALIPIQTQYLGLSGLEVTLNLIERTQRHLNPKLKILGVFGTQYDRRTRVAKEVYRLIQKRFPKKTFNTVVGVNSKLIEAFHARKPIIEYAPSARGAKEYMALAEEILNRMGMTGGKAAK</sequence>
<dbReference type="SUPFAM" id="SSF52540">
    <property type="entry name" value="P-loop containing nucleoside triphosphate hydrolases"/>
    <property type="match status" value="1"/>
</dbReference>
<dbReference type="FunFam" id="3.40.50.300:FF:000285">
    <property type="entry name" value="Sporulation initiation inhibitor Soj"/>
    <property type="match status" value="1"/>
</dbReference>
<feature type="domain" description="AAA" evidence="1">
    <location>
        <begin position="1"/>
        <end position="177"/>
    </location>
</feature>
<dbReference type="Gene3D" id="3.40.50.300">
    <property type="entry name" value="P-loop containing nucleotide triphosphate hydrolases"/>
    <property type="match status" value="1"/>
</dbReference>
<dbReference type="InterPro" id="IPR025669">
    <property type="entry name" value="AAA_dom"/>
</dbReference>
<gene>
    <name evidence="2" type="ORF">ENJ89_08660</name>
</gene>
<organism evidence="2">
    <name type="scientific">Caldithrix abyssi</name>
    <dbReference type="NCBI Taxonomy" id="187145"/>
    <lineage>
        <taxon>Bacteria</taxon>
        <taxon>Pseudomonadati</taxon>
        <taxon>Calditrichota</taxon>
        <taxon>Calditrichia</taxon>
        <taxon>Calditrichales</taxon>
        <taxon>Calditrichaceae</taxon>
        <taxon>Caldithrix</taxon>
    </lineage>
</organism>
<evidence type="ECO:0000259" key="1">
    <source>
        <dbReference type="Pfam" id="PF13614"/>
    </source>
</evidence>
<dbReference type="EMBL" id="DROD01000551">
    <property type="protein sequence ID" value="HHJ53248.1"/>
    <property type="molecule type" value="Genomic_DNA"/>
</dbReference>
<name>A0A7V5UFF0_CALAY</name>
<dbReference type="PANTHER" id="PTHR13696:SF52">
    <property type="entry name" value="PARA FAMILY PROTEIN CT_582"/>
    <property type="match status" value="1"/>
</dbReference>
<reference evidence="2" key="1">
    <citation type="journal article" date="2020" name="mSystems">
        <title>Genome- and Community-Level Interaction Insights into Carbon Utilization and Element Cycling Functions of Hydrothermarchaeota in Hydrothermal Sediment.</title>
        <authorList>
            <person name="Zhou Z."/>
            <person name="Liu Y."/>
            <person name="Xu W."/>
            <person name="Pan J."/>
            <person name="Luo Z.H."/>
            <person name="Li M."/>
        </authorList>
    </citation>
    <scope>NUCLEOTIDE SEQUENCE [LARGE SCALE GENOMIC DNA]</scope>
    <source>
        <strain evidence="2">HyVt-527</strain>
    </source>
</reference>